<sequence length="268" mass="28283">MTSSGWMPVSPCGQGCIDAPGAAPQVWPTTRVWRVLMALGVLLAAIPVLSVQRLVSPERGRRLMSSWCRMLLRALGLRVEVHDSEPGPAGPALLVANHVSWLDPVVLMAAVPMRVVSKTGIGEIPIIGGLARGAGTIFIDRPRLSQLPGVVGQVTAALREGTTVAAFPQGTTFCEPAKGRFRPALFQAAVDAGVPVRPVLLDYRLDDGRPTAAASFLGDESMGTAMRRTLGARGLVVHLRLMPAVPREGADRRALSLAAEEAVSKVPA</sequence>
<dbReference type="OrthoDB" id="5184723at2"/>
<keyword evidence="6" id="KW-1133">Transmembrane helix</keyword>
<dbReference type="RefSeq" id="WP_052407296.1">
    <property type="nucleotide sequence ID" value="NZ_JOEF01000007.1"/>
</dbReference>
<evidence type="ECO:0000256" key="4">
    <source>
        <dbReference type="ARBA" id="ARBA00023098"/>
    </source>
</evidence>
<feature type="transmembrane region" description="Helical" evidence="6">
    <location>
        <begin position="35"/>
        <end position="55"/>
    </location>
</feature>
<dbReference type="EMBL" id="LT629701">
    <property type="protein sequence ID" value="SDM70831.1"/>
    <property type="molecule type" value="Genomic_DNA"/>
</dbReference>
<dbReference type="GO" id="GO:0003841">
    <property type="term" value="F:1-acylglycerol-3-phosphate O-acyltransferase activity"/>
    <property type="evidence" value="ECO:0007669"/>
    <property type="project" value="TreeGrafter"/>
</dbReference>
<dbReference type="CDD" id="cd07989">
    <property type="entry name" value="LPLAT_AGPAT-like"/>
    <property type="match status" value="1"/>
</dbReference>
<keyword evidence="4" id="KW-0443">Lipid metabolism</keyword>
<evidence type="ECO:0000256" key="2">
    <source>
        <dbReference type="ARBA" id="ARBA00022516"/>
    </source>
</evidence>
<protein>
    <submittedName>
        <fullName evidence="8">1-acyl-sn-glycerol-3-phosphate acyltransferases</fullName>
    </submittedName>
</protein>
<evidence type="ECO:0000256" key="5">
    <source>
        <dbReference type="ARBA" id="ARBA00023315"/>
    </source>
</evidence>
<dbReference type="PANTHER" id="PTHR10434:SF64">
    <property type="entry name" value="1-ACYL-SN-GLYCEROL-3-PHOSPHATE ACYLTRANSFERASE-RELATED"/>
    <property type="match status" value="1"/>
</dbReference>
<keyword evidence="9" id="KW-1185">Reference proteome</keyword>
<comment type="pathway">
    <text evidence="1">Lipid metabolism.</text>
</comment>
<dbReference type="STRING" id="211114.SAMN04489726_3005"/>
<dbReference type="GO" id="GO:0006654">
    <property type="term" value="P:phosphatidic acid biosynthetic process"/>
    <property type="evidence" value="ECO:0007669"/>
    <property type="project" value="TreeGrafter"/>
</dbReference>
<evidence type="ECO:0000256" key="6">
    <source>
        <dbReference type="SAM" id="Phobius"/>
    </source>
</evidence>
<gene>
    <name evidence="8" type="ORF">SAMN04489726_3005</name>
</gene>
<feature type="domain" description="Phospholipid/glycerol acyltransferase" evidence="7">
    <location>
        <begin position="92"/>
        <end position="204"/>
    </location>
</feature>
<keyword evidence="3 8" id="KW-0808">Transferase</keyword>
<dbReference type="eggNOG" id="COG0204">
    <property type="taxonomic scope" value="Bacteria"/>
</dbReference>
<dbReference type="AlphaFoldDB" id="A0A1G9VFJ2"/>
<evidence type="ECO:0000313" key="8">
    <source>
        <dbReference type="EMBL" id="SDM70831.1"/>
    </source>
</evidence>
<dbReference type="Proteomes" id="UP000183376">
    <property type="component" value="Chromosome I"/>
</dbReference>
<dbReference type="Pfam" id="PF01553">
    <property type="entry name" value="Acyltransferase"/>
    <property type="match status" value="1"/>
</dbReference>
<evidence type="ECO:0000259" key="7">
    <source>
        <dbReference type="SMART" id="SM00563"/>
    </source>
</evidence>
<dbReference type="SMART" id="SM00563">
    <property type="entry name" value="PlsC"/>
    <property type="match status" value="1"/>
</dbReference>
<dbReference type="PANTHER" id="PTHR10434">
    <property type="entry name" value="1-ACYL-SN-GLYCEROL-3-PHOSPHATE ACYLTRANSFERASE"/>
    <property type="match status" value="1"/>
</dbReference>
<name>A0A1G9VFJ2_ALLAB</name>
<proteinExistence type="predicted"/>
<evidence type="ECO:0000256" key="1">
    <source>
        <dbReference type="ARBA" id="ARBA00005189"/>
    </source>
</evidence>
<keyword evidence="2" id="KW-0444">Lipid biosynthesis</keyword>
<keyword evidence="5 8" id="KW-0012">Acyltransferase</keyword>
<accession>A0A1G9VFJ2</accession>
<keyword evidence="6" id="KW-0812">Transmembrane</keyword>
<keyword evidence="6" id="KW-0472">Membrane</keyword>
<organism evidence="8 9">
    <name type="scientific">Allokutzneria albata</name>
    <name type="common">Kibdelosporangium albatum</name>
    <dbReference type="NCBI Taxonomy" id="211114"/>
    <lineage>
        <taxon>Bacteria</taxon>
        <taxon>Bacillati</taxon>
        <taxon>Actinomycetota</taxon>
        <taxon>Actinomycetes</taxon>
        <taxon>Pseudonocardiales</taxon>
        <taxon>Pseudonocardiaceae</taxon>
        <taxon>Allokutzneria</taxon>
    </lineage>
</organism>
<dbReference type="SUPFAM" id="SSF69593">
    <property type="entry name" value="Glycerol-3-phosphate (1)-acyltransferase"/>
    <property type="match status" value="1"/>
</dbReference>
<evidence type="ECO:0000256" key="3">
    <source>
        <dbReference type="ARBA" id="ARBA00022679"/>
    </source>
</evidence>
<reference evidence="8 9" key="1">
    <citation type="submission" date="2016-10" db="EMBL/GenBank/DDBJ databases">
        <authorList>
            <person name="de Groot N.N."/>
        </authorList>
    </citation>
    <scope>NUCLEOTIDE SEQUENCE [LARGE SCALE GENOMIC DNA]</scope>
    <source>
        <strain evidence="8 9">DSM 44149</strain>
    </source>
</reference>
<evidence type="ECO:0000313" key="9">
    <source>
        <dbReference type="Proteomes" id="UP000183376"/>
    </source>
</evidence>
<dbReference type="InterPro" id="IPR002123">
    <property type="entry name" value="Plipid/glycerol_acylTrfase"/>
</dbReference>